<dbReference type="Proteomes" id="UP000033867">
    <property type="component" value="Unassembled WGS sequence"/>
</dbReference>
<evidence type="ECO:0000313" key="2">
    <source>
        <dbReference type="EMBL" id="KKS70086.1"/>
    </source>
</evidence>
<evidence type="ECO:0000256" key="1">
    <source>
        <dbReference type="SAM" id="MobiDB-lite"/>
    </source>
</evidence>
<comment type="caution">
    <text evidence="2">The sequence shown here is derived from an EMBL/GenBank/DDBJ whole genome shotgun (WGS) entry which is preliminary data.</text>
</comment>
<protein>
    <submittedName>
        <fullName evidence="2">Uncharacterized protein</fullName>
    </submittedName>
</protein>
<dbReference type="EMBL" id="LCEK01000069">
    <property type="protein sequence ID" value="KKS70086.1"/>
    <property type="molecule type" value="Genomic_DNA"/>
</dbReference>
<feature type="region of interest" description="Disordered" evidence="1">
    <location>
        <begin position="1"/>
        <end position="66"/>
    </location>
</feature>
<feature type="compositionally biased region" description="Polar residues" evidence="1">
    <location>
        <begin position="19"/>
        <end position="31"/>
    </location>
</feature>
<reference evidence="2 3" key="1">
    <citation type="journal article" date="2015" name="Nature">
        <title>rRNA introns, odd ribosomes, and small enigmatic genomes across a large radiation of phyla.</title>
        <authorList>
            <person name="Brown C.T."/>
            <person name="Hug L.A."/>
            <person name="Thomas B.C."/>
            <person name="Sharon I."/>
            <person name="Castelle C.J."/>
            <person name="Singh A."/>
            <person name="Wilkins M.J."/>
            <person name="Williams K.H."/>
            <person name="Banfield J.F."/>
        </authorList>
    </citation>
    <scope>NUCLEOTIDE SEQUENCE [LARGE SCALE GENOMIC DNA]</scope>
</reference>
<dbReference type="AlphaFoldDB" id="A0A0G1DH21"/>
<gene>
    <name evidence="2" type="ORF">UV42_C0069G0009</name>
</gene>
<name>A0A0G1DH21_9BACT</name>
<feature type="compositionally biased region" description="Basic and acidic residues" evidence="1">
    <location>
        <begin position="33"/>
        <end position="54"/>
    </location>
</feature>
<sequence>MLDTRSTRRTKEVCAASAHTDSSAAPMTNDNYRGMDEKERSQQAGEEKKGEQKPGKLWKMQRKRII</sequence>
<evidence type="ECO:0000313" key="3">
    <source>
        <dbReference type="Proteomes" id="UP000033867"/>
    </source>
</evidence>
<proteinExistence type="predicted"/>
<accession>A0A0G1DH21</accession>
<feature type="compositionally biased region" description="Basic and acidic residues" evidence="1">
    <location>
        <begin position="1"/>
        <end position="12"/>
    </location>
</feature>
<organism evidence="2 3">
    <name type="scientific">Candidatus Magasanikbacteria bacterium GW2011_GWE2_42_7</name>
    <dbReference type="NCBI Taxonomy" id="1619052"/>
    <lineage>
        <taxon>Bacteria</taxon>
        <taxon>Candidatus Magasanikiibacteriota</taxon>
    </lineage>
</organism>